<protein>
    <submittedName>
        <fullName evidence="2">Phlebovirus_G2 domain-containing protein</fullName>
    </submittedName>
</protein>
<dbReference type="AlphaFoldDB" id="A0A1I7Y7U5"/>
<evidence type="ECO:0000313" key="2">
    <source>
        <dbReference type="WBParaSite" id="L893_g13627.t1"/>
    </source>
</evidence>
<accession>A0A1I7Y7U5</accession>
<dbReference type="WBParaSite" id="L893_g13627.t1">
    <property type="protein sequence ID" value="L893_g13627.t1"/>
    <property type="gene ID" value="L893_g13627"/>
</dbReference>
<proteinExistence type="predicted"/>
<evidence type="ECO:0000313" key="1">
    <source>
        <dbReference type="Proteomes" id="UP000095287"/>
    </source>
</evidence>
<dbReference type="Proteomes" id="UP000095287">
    <property type="component" value="Unplaced"/>
</dbReference>
<sequence>MIAGIASMVSVPWIQFFAAREELEQLRIANSQLESRGTRWCMDASGHCPTKYTEKNTPKVLQCSSGYANELCECPLKDSCAYVNSSTAAYTFHGDLINTLVLRVEDEVLLTAESTFPVARLPPCFVKSSA</sequence>
<organism evidence="1 2">
    <name type="scientific">Steinernema glaseri</name>
    <dbReference type="NCBI Taxonomy" id="37863"/>
    <lineage>
        <taxon>Eukaryota</taxon>
        <taxon>Metazoa</taxon>
        <taxon>Ecdysozoa</taxon>
        <taxon>Nematoda</taxon>
        <taxon>Chromadorea</taxon>
        <taxon>Rhabditida</taxon>
        <taxon>Tylenchina</taxon>
        <taxon>Panagrolaimomorpha</taxon>
        <taxon>Strongyloidoidea</taxon>
        <taxon>Steinernematidae</taxon>
        <taxon>Steinernema</taxon>
    </lineage>
</organism>
<keyword evidence="1" id="KW-1185">Reference proteome</keyword>
<name>A0A1I7Y7U5_9BILA</name>
<reference evidence="2" key="1">
    <citation type="submission" date="2016-11" db="UniProtKB">
        <authorList>
            <consortium name="WormBaseParasite"/>
        </authorList>
    </citation>
    <scope>IDENTIFICATION</scope>
</reference>